<sequence>NRIPHWFTEAAAVWGEGGPRPAGWWVLLTKAYTNDSLFDMDTISLRFVRPRTPTDRTQAYAQGHWMYAFLVERFGVRAPLEMMDLYAQGRSEREAMTEVLGITPEAFFADFKAWAHGELIEAGMLPGEEEPALSALLPTENAITREKVDAILEEHPGHAELLQLAVQLVLRENDSEPTAGMAGLLERYARARPVDPLPHRMLAKLSLAGEMEDAPERAIEHLEFLDAREMRSPAYALALAERYAEMGRLEEAWAKVTRATMIAPFDAATREQAARVALLRGDLEAAEKQLEALAKIEPNRELHRRRLEALRRKMKDKG</sequence>
<feature type="domain" description="Peptidase MA-like" evidence="1">
    <location>
        <begin position="2"/>
        <end position="114"/>
    </location>
</feature>
<dbReference type="Gene3D" id="1.25.40.10">
    <property type="entry name" value="Tetratricopeptide repeat domain"/>
    <property type="match status" value="1"/>
</dbReference>
<evidence type="ECO:0000259" key="1">
    <source>
        <dbReference type="Pfam" id="PF13485"/>
    </source>
</evidence>
<proteinExistence type="predicted"/>
<dbReference type="EMBL" id="UOGK01000320">
    <property type="protein sequence ID" value="VAX40014.1"/>
    <property type="molecule type" value="Genomic_DNA"/>
</dbReference>
<dbReference type="InterPro" id="IPR039568">
    <property type="entry name" value="Peptidase_MA-like_dom"/>
</dbReference>
<gene>
    <name evidence="2" type="ORF">MNBD_PLANCTO03-1288</name>
</gene>
<reference evidence="2" key="1">
    <citation type="submission" date="2018-06" db="EMBL/GenBank/DDBJ databases">
        <authorList>
            <person name="Zhirakovskaya E."/>
        </authorList>
    </citation>
    <scope>NUCLEOTIDE SEQUENCE</scope>
</reference>
<name>A0A3B1DV34_9ZZZZ</name>
<dbReference type="AlphaFoldDB" id="A0A3B1DV34"/>
<dbReference type="Pfam" id="PF13485">
    <property type="entry name" value="Peptidase_MA_2"/>
    <property type="match status" value="1"/>
</dbReference>
<protein>
    <recommendedName>
        <fullName evidence="1">Peptidase MA-like domain-containing protein</fullName>
    </recommendedName>
</protein>
<accession>A0A3B1DV34</accession>
<dbReference type="InterPro" id="IPR011990">
    <property type="entry name" value="TPR-like_helical_dom_sf"/>
</dbReference>
<feature type="non-terminal residue" evidence="2">
    <location>
        <position position="1"/>
    </location>
</feature>
<evidence type="ECO:0000313" key="2">
    <source>
        <dbReference type="EMBL" id="VAX40014.1"/>
    </source>
</evidence>
<dbReference type="SUPFAM" id="SSF48452">
    <property type="entry name" value="TPR-like"/>
    <property type="match status" value="1"/>
</dbReference>
<organism evidence="2">
    <name type="scientific">hydrothermal vent metagenome</name>
    <dbReference type="NCBI Taxonomy" id="652676"/>
    <lineage>
        <taxon>unclassified sequences</taxon>
        <taxon>metagenomes</taxon>
        <taxon>ecological metagenomes</taxon>
    </lineage>
</organism>